<feature type="chain" id="PRO_5016426543" description="Small peptidoglycan-associated lipoprotein" evidence="1">
    <location>
        <begin position="24"/>
        <end position="134"/>
    </location>
</feature>
<protein>
    <recommendedName>
        <fullName evidence="4">Small peptidoglycan-associated lipoprotein</fullName>
    </recommendedName>
</protein>
<evidence type="ECO:0000256" key="1">
    <source>
        <dbReference type="SAM" id="SignalP"/>
    </source>
</evidence>
<keyword evidence="1" id="KW-0732">Signal</keyword>
<dbReference type="EMBL" id="PDOD01000002">
    <property type="protein sequence ID" value="PYZ93297.1"/>
    <property type="molecule type" value="Genomic_DNA"/>
</dbReference>
<gene>
    <name evidence="2" type="ORF">CR194_08875</name>
</gene>
<organism evidence="2 3">
    <name type="scientific">Salipaludibacillus keqinensis</name>
    <dbReference type="NCBI Taxonomy" id="2045207"/>
    <lineage>
        <taxon>Bacteria</taxon>
        <taxon>Bacillati</taxon>
        <taxon>Bacillota</taxon>
        <taxon>Bacilli</taxon>
        <taxon>Bacillales</taxon>
        <taxon>Bacillaceae</taxon>
    </lineage>
</organism>
<dbReference type="Gene3D" id="3.40.30.10">
    <property type="entry name" value="Glutaredoxin"/>
    <property type="match status" value="1"/>
</dbReference>
<sequence>MSRMLLIIFMSSCFYLTSCGSQAIVSNYPFLDTDGEEDTAVTILFSDDHDYSTENNYYDALIDVQQKHPNKLSNVNIVSQTDTELVQFYEIEQFPTLLLVDDLEVMLRIEGEKDVTSIYSKLDSTVKKQQERSS</sequence>
<dbReference type="SUPFAM" id="SSF52833">
    <property type="entry name" value="Thioredoxin-like"/>
    <property type="match status" value="1"/>
</dbReference>
<dbReference type="RefSeq" id="WP_110609328.1">
    <property type="nucleotide sequence ID" value="NZ_PDOD01000002.1"/>
</dbReference>
<dbReference type="Proteomes" id="UP000248214">
    <property type="component" value="Unassembled WGS sequence"/>
</dbReference>
<feature type="signal peptide" evidence="1">
    <location>
        <begin position="1"/>
        <end position="23"/>
    </location>
</feature>
<keyword evidence="3" id="KW-1185">Reference proteome</keyword>
<name>A0A323TIC1_9BACI</name>
<proteinExistence type="predicted"/>
<evidence type="ECO:0000313" key="3">
    <source>
        <dbReference type="Proteomes" id="UP000248214"/>
    </source>
</evidence>
<dbReference type="InterPro" id="IPR036249">
    <property type="entry name" value="Thioredoxin-like_sf"/>
</dbReference>
<accession>A0A323TIC1</accession>
<evidence type="ECO:0008006" key="4">
    <source>
        <dbReference type="Google" id="ProtNLM"/>
    </source>
</evidence>
<dbReference type="OrthoDB" id="2878533at2"/>
<evidence type="ECO:0000313" key="2">
    <source>
        <dbReference type="EMBL" id="PYZ93297.1"/>
    </source>
</evidence>
<comment type="caution">
    <text evidence="2">The sequence shown here is derived from an EMBL/GenBank/DDBJ whole genome shotgun (WGS) entry which is preliminary data.</text>
</comment>
<dbReference type="AlphaFoldDB" id="A0A323TIC1"/>
<reference evidence="2 3" key="1">
    <citation type="submission" date="2017-10" db="EMBL/GenBank/DDBJ databases">
        <title>Bacillus sp. nov., a halophilic bacterium isolated from a Keqin Lake.</title>
        <authorList>
            <person name="Wang H."/>
        </authorList>
    </citation>
    <scope>NUCLEOTIDE SEQUENCE [LARGE SCALE GENOMIC DNA]</scope>
    <source>
        <strain evidence="2 3">KQ-12</strain>
    </source>
</reference>